<dbReference type="Proteomes" id="UP000000262">
    <property type="component" value="Chromosome"/>
</dbReference>
<accession>A8ABA0</accession>
<dbReference type="OrthoDB" id="214957at2157"/>
<dbReference type="RefSeq" id="WP_012123166.1">
    <property type="nucleotide sequence ID" value="NC_009776.1"/>
</dbReference>
<protein>
    <submittedName>
        <fullName evidence="3">VanZ family protein</fullName>
    </submittedName>
</protein>
<keyword evidence="1" id="KW-0472">Membrane</keyword>
<gene>
    <name evidence="3" type="ordered locus">Igni_1023</name>
</gene>
<keyword evidence="4" id="KW-1185">Reference proteome</keyword>
<dbReference type="HOGENOM" id="CLU_2103468_0_0_2"/>
<keyword evidence="1" id="KW-1133">Transmembrane helix</keyword>
<evidence type="ECO:0000313" key="3">
    <source>
        <dbReference type="EMBL" id="ABU82202.1"/>
    </source>
</evidence>
<dbReference type="STRING" id="453591.Igni_1023"/>
<feature type="domain" description="VanZ-like" evidence="2">
    <location>
        <begin position="42"/>
        <end position="107"/>
    </location>
</feature>
<dbReference type="EMBL" id="CP000816">
    <property type="protein sequence ID" value="ABU82202.1"/>
    <property type="molecule type" value="Genomic_DNA"/>
</dbReference>
<dbReference type="KEGG" id="iho:Igni_1023"/>
<dbReference type="eggNOG" id="arCOG03232">
    <property type="taxonomic scope" value="Archaea"/>
</dbReference>
<dbReference type="AlphaFoldDB" id="A8ABA0"/>
<sequence>MKVLWALYTAVLAYGLTLMPPSQVALAERATDPWSLDPGASARHFLLFFLEGLLSRSFGWDGLTASTVLAGSTELFQTFVPWRTYDWRDLFANFLGALVGFSTANILKNKLKARA</sequence>
<evidence type="ECO:0000259" key="2">
    <source>
        <dbReference type="Pfam" id="PF04892"/>
    </source>
</evidence>
<feature type="transmembrane region" description="Helical" evidence="1">
    <location>
        <begin position="90"/>
        <end position="107"/>
    </location>
</feature>
<evidence type="ECO:0000313" key="4">
    <source>
        <dbReference type="Proteomes" id="UP000000262"/>
    </source>
</evidence>
<organism evidence="3 4">
    <name type="scientific">Ignicoccus hospitalis (strain KIN4/I / DSM 18386 / JCM 14125)</name>
    <dbReference type="NCBI Taxonomy" id="453591"/>
    <lineage>
        <taxon>Archaea</taxon>
        <taxon>Thermoproteota</taxon>
        <taxon>Thermoprotei</taxon>
        <taxon>Desulfurococcales</taxon>
        <taxon>Desulfurococcaceae</taxon>
        <taxon>Ignicoccus</taxon>
    </lineage>
</organism>
<dbReference type="GeneID" id="5562927"/>
<keyword evidence="1" id="KW-0812">Transmembrane</keyword>
<dbReference type="InterPro" id="IPR006976">
    <property type="entry name" value="VanZ-like"/>
</dbReference>
<dbReference type="Pfam" id="PF04892">
    <property type="entry name" value="VanZ"/>
    <property type="match status" value="1"/>
</dbReference>
<evidence type="ECO:0000256" key="1">
    <source>
        <dbReference type="SAM" id="Phobius"/>
    </source>
</evidence>
<reference evidence="3 4" key="1">
    <citation type="journal article" date="2008" name="Genome Biol.">
        <title>A genomic analysis of the archaeal system Ignicoccus hospitalis-Nanoarchaeum equitans.</title>
        <authorList>
            <person name="Podar M."/>
            <person name="Anderson I."/>
            <person name="Makarova K.S."/>
            <person name="Elkins J.G."/>
            <person name="Ivanova N."/>
            <person name="Wall M.A."/>
            <person name="Lykidis A."/>
            <person name="Mavromatis K."/>
            <person name="Sun H."/>
            <person name="Hudson M.E."/>
            <person name="Chen W."/>
            <person name="Deciu C."/>
            <person name="Hutchison D."/>
            <person name="Eads J.R."/>
            <person name="Anderson A."/>
            <person name="Fernandes F."/>
            <person name="Szeto E."/>
            <person name="Lapidus A."/>
            <person name="Kyrpides N.C."/>
            <person name="Saier M.H.Jr."/>
            <person name="Richardson P.M."/>
            <person name="Rachel R."/>
            <person name="Huber H."/>
            <person name="Eisen J.A."/>
            <person name="Koonin E.V."/>
            <person name="Keller M."/>
            <person name="Stetter K.O."/>
        </authorList>
    </citation>
    <scope>NUCLEOTIDE SEQUENCE [LARGE SCALE GENOMIC DNA]</scope>
    <source>
        <strain evidence="4">KIN4/I / DSM 18386 / JCM 14125</strain>
    </source>
</reference>
<proteinExistence type="predicted"/>
<name>A8ABA0_IGNH4</name>